<dbReference type="RefSeq" id="WP_122196883.1">
    <property type="nucleotide sequence ID" value="NZ_JBHSKC010000001.1"/>
</dbReference>
<keyword evidence="9" id="KW-1185">Reference proteome</keyword>
<dbReference type="InterPro" id="IPR020846">
    <property type="entry name" value="MFS_dom"/>
</dbReference>
<feature type="transmembrane region" description="Helical" evidence="6">
    <location>
        <begin position="39"/>
        <end position="62"/>
    </location>
</feature>
<dbReference type="OrthoDB" id="145388at2"/>
<feature type="transmembrane region" description="Helical" evidence="6">
    <location>
        <begin position="69"/>
        <end position="91"/>
    </location>
</feature>
<dbReference type="CDD" id="cd06173">
    <property type="entry name" value="MFS_MefA_like"/>
    <property type="match status" value="1"/>
</dbReference>
<dbReference type="AlphaFoldDB" id="A0A3M2LTW9"/>
<evidence type="ECO:0000313" key="8">
    <source>
        <dbReference type="EMBL" id="RMI40924.1"/>
    </source>
</evidence>
<keyword evidence="2" id="KW-1003">Cell membrane</keyword>
<keyword evidence="3 6" id="KW-0812">Transmembrane</keyword>
<dbReference type="EMBL" id="RFFG01000048">
    <property type="protein sequence ID" value="RMI40924.1"/>
    <property type="molecule type" value="Genomic_DNA"/>
</dbReference>
<evidence type="ECO:0000256" key="3">
    <source>
        <dbReference type="ARBA" id="ARBA00022692"/>
    </source>
</evidence>
<keyword evidence="5 6" id="KW-0472">Membrane</keyword>
<dbReference type="InterPro" id="IPR036259">
    <property type="entry name" value="MFS_trans_sf"/>
</dbReference>
<feature type="transmembrane region" description="Helical" evidence="6">
    <location>
        <begin position="251"/>
        <end position="270"/>
    </location>
</feature>
<dbReference type="Proteomes" id="UP000282674">
    <property type="component" value="Unassembled WGS sequence"/>
</dbReference>
<reference evidence="8 9" key="1">
    <citation type="submission" date="2018-10" db="EMBL/GenBank/DDBJ databases">
        <title>Isolation from soil.</title>
        <authorList>
            <person name="Hu J."/>
        </authorList>
    </citation>
    <scope>NUCLEOTIDE SEQUENCE [LARGE SCALE GENOMIC DNA]</scope>
    <source>
        <strain evidence="8 9">NEAU-Ht49</strain>
    </source>
</reference>
<proteinExistence type="predicted"/>
<feature type="transmembrane region" description="Helical" evidence="6">
    <location>
        <begin position="343"/>
        <end position="362"/>
    </location>
</feature>
<evidence type="ECO:0000256" key="4">
    <source>
        <dbReference type="ARBA" id="ARBA00022989"/>
    </source>
</evidence>
<dbReference type="InterPro" id="IPR011701">
    <property type="entry name" value="MFS"/>
</dbReference>
<dbReference type="Pfam" id="PF07690">
    <property type="entry name" value="MFS_1"/>
    <property type="match status" value="1"/>
</dbReference>
<dbReference type="SUPFAM" id="SSF103473">
    <property type="entry name" value="MFS general substrate transporter"/>
    <property type="match status" value="1"/>
</dbReference>
<protein>
    <submittedName>
        <fullName evidence="8">MFS transporter</fullName>
    </submittedName>
</protein>
<evidence type="ECO:0000313" key="9">
    <source>
        <dbReference type="Proteomes" id="UP000282674"/>
    </source>
</evidence>
<sequence>MSGAARRVFLGGQAVSLLGDGLAVLAVPLLVLRLTRDPLLAGLAAAPRGIGYLLVGVPAGALADRWNTWTVLVVADVARAGVFVALPVMVWADAAPLPVVLGLAVVAGVATVFFDAALGASLKDLFANEGLLRANAVMETSAQLAAVAGPATVAFLAATAGLGTALLVDAATFVVSCVSLLSVARLRPGRPAARRGGRRGGRGVGEGVRFLLGCRPLLAVTVVQVGVNLCLAVDTLIVYLGRVTLGLPTHAIAALVAAEGVGGVAGAVAAGPVARRLGAMGAVTAGVVGVGVSLAVMGMVADAWTLVAANAVQGGAVTLASVVNRSARQAWIPRELMGRVTTIIRSMVLAVTPLGALLAGVASRTSGDDPRPVFVVAGIVAAGTILVGWAVVLRRLPPPPM</sequence>
<dbReference type="PANTHER" id="PTHR23513:SF6">
    <property type="entry name" value="MAJOR FACILITATOR SUPERFAMILY ASSOCIATED DOMAIN-CONTAINING PROTEIN"/>
    <property type="match status" value="1"/>
</dbReference>
<dbReference type="Gene3D" id="1.20.1250.20">
    <property type="entry name" value="MFS general substrate transporter like domains"/>
    <property type="match status" value="1"/>
</dbReference>
<feature type="transmembrane region" description="Helical" evidence="6">
    <location>
        <begin position="303"/>
        <end position="323"/>
    </location>
</feature>
<organism evidence="8 9">
    <name type="scientific">Actinomadura harenae</name>
    <dbReference type="NCBI Taxonomy" id="2483351"/>
    <lineage>
        <taxon>Bacteria</taxon>
        <taxon>Bacillati</taxon>
        <taxon>Actinomycetota</taxon>
        <taxon>Actinomycetes</taxon>
        <taxon>Streptosporangiales</taxon>
        <taxon>Thermomonosporaceae</taxon>
        <taxon>Actinomadura</taxon>
    </lineage>
</organism>
<feature type="transmembrane region" description="Helical" evidence="6">
    <location>
        <begin position="277"/>
        <end position="297"/>
    </location>
</feature>
<feature type="transmembrane region" description="Helical" evidence="6">
    <location>
        <begin position="217"/>
        <end position="239"/>
    </location>
</feature>
<evidence type="ECO:0000256" key="2">
    <source>
        <dbReference type="ARBA" id="ARBA00022475"/>
    </source>
</evidence>
<name>A0A3M2LTW9_9ACTN</name>
<dbReference type="GO" id="GO:0005886">
    <property type="term" value="C:plasma membrane"/>
    <property type="evidence" value="ECO:0007669"/>
    <property type="project" value="UniProtKB-SubCell"/>
</dbReference>
<dbReference type="PROSITE" id="PS50850">
    <property type="entry name" value="MFS"/>
    <property type="match status" value="1"/>
</dbReference>
<evidence type="ECO:0000259" key="7">
    <source>
        <dbReference type="PROSITE" id="PS50850"/>
    </source>
</evidence>
<feature type="transmembrane region" description="Helical" evidence="6">
    <location>
        <begin position="97"/>
        <end position="120"/>
    </location>
</feature>
<accession>A0A3M2LTW9</accession>
<gene>
    <name evidence="8" type="ORF">EBO15_25035</name>
</gene>
<evidence type="ECO:0000256" key="1">
    <source>
        <dbReference type="ARBA" id="ARBA00004651"/>
    </source>
</evidence>
<feature type="transmembrane region" description="Helical" evidence="6">
    <location>
        <begin position="166"/>
        <end position="186"/>
    </location>
</feature>
<dbReference type="GO" id="GO:0022857">
    <property type="term" value="F:transmembrane transporter activity"/>
    <property type="evidence" value="ECO:0007669"/>
    <property type="project" value="InterPro"/>
</dbReference>
<feature type="domain" description="Major facilitator superfamily (MFS) profile" evidence="7">
    <location>
        <begin position="214"/>
        <end position="401"/>
    </location>
</feature>
<comment type="subcellular location">
    <subcellularLocation>
        <location evidence="1">Cell membrane</location>
        <topology evidence="1">Multi-pass membrane protein</topology>
    </subcellularLocation>
</comment>
<comment type="caution">
    <text evidence="8">The sequence shown here is derived from an EMBL/GenBank/DDBJ whole genome shotgun (WGS) entry which is preliminary data.</text>
</comment>
<evidence type="ECO:0000256" key="6">
    <source>
        <dbReference type="SAM" id="Phobius"/>
    </source>
</evidence>
<evidence type="ECO:0000256" key="5">
    <source>
        <dbReference type="ARBA" id="ARBA00023136"/>
    </source>
</evidence>
<keyword evidence="4 6" id="KW-1133">Transmembrane helix</keyword>
<dbReference type="PANTHER" id="PTHR23513">
    <property type="entry name" value="INTEGRAL MEMBRANE EFFLUX PROTEIN-RELATED"/>
    <property type="match status" value="1"/>
</dbReference>
<feature type="transmembrane region" description="Helical" evidence="6">
    <location>
        <begin position="374"/>
        <end position="393"/>
    </location>
</feature>